<dbReference type="Proteomes" id="UP001363622">
    <property type="component" value="Unassembled WGS sequence"/>
</dbReference>
<keyword evidence="2" id="KW-1185">Reference proteome</keyword>
<organism evidence="1 2">
    <name type="scientific">Phyllosticta citriasiana</name>
    <dbReference type="NCBI Taxonomy" id="595635"/>
    <lineage>
        <taxon>Eukaryota</taxon>
        <taxon>Fungi</taxon>
        <taxon>Dikarya</taxon>
        <taxon>Ascomycota</taxon>
        <taxon>Pezizomycotina</taxon>
        <taxon>Dothideomycetes</taxon>
        <taxon>Dothideomycetes incertae sedis</taxon>
        <taxon>Botryosphaeriales</taxon>
        <taxon>Phyllostictaceae</taxon>
        <taxon>Phyllosticta</taxon>
    </lineage>
</organism>
<evidence type="ECO:0000313" key="1">
    <source>
        <dbReference type="EMBL" id="KAK7517810.1"/>
    </source>
</evidence>
<proteinExistence type="predicted"/>
<gene>
    <name evidence="1" type="ORF">IWZ03DRAFT_377174</name>
</gene>
<comment type="caution">
    <text evidence="1">The sequence shown here is derived from an EMBL/GenBank/DDBJ whole genome shotgun (WGS) entry which is preliminary data.</text>
</comment>
<reference evidence="1 2" key="1">
    <citation type="submission" date="2024-04" db="EMBL/GenBank/DDBJ databases">
        <title>Phyllosticta paracitricarpa is synonymous to the EU quarantine fungus P. citricarpa based on phylogenomic analyses.</title>
        <authorList>
            <consortium name="Lawrence Berkeley National Laboratory"/>
            <person name="Van Ingen-Buijs V.A."/>
            <person name="Van Westerhoven A.C."/>
            <person name="Haridas S."/>
            <person name="Skiadas P."/>
            <person name="Martin F."/>
            <person name="Groenewald J.Z."/>
            <person name="Crous P.W."/>
            <person name="Seidl M.F."/>
        </authorList>
    </citation>
    <scope>NUCLEOTIDE SEQUENCE [LARGE SCALE GENOMIC DNA]</scope>
    <source>
        <strain evidence="1 2">CBS 123371</strain>
    </source>
</reference>
<sequence>MAPSQAARQISSLSPAAMLLAAAARAPVRSLTVVQLHHPSFRPRLILLRAALHHRHHHHLLLLLHLRLPPSPGLHA</sequence>
<evidence type="ECO:0000313" key="2">
    <source>
        <dbReference type="Proteomes" id="UP001363622"/>
    </source>
</evidence>
<accession>A0ABR1KNA0</accession>
<protein>
    <submittedName>
        <fullName evidence="1">Uncharacterized protein</fullName>
    </submittedName>
</protein>
<dbReference type="EMBL" id="JBBPHU010000005">
    <property type="protein sequence ID" value="KAK7517810.1"/>
    <property type="molecule type" value="Genomic_DNA"/>
</dbReference>
<name>A0ABR1KNA0_9PEZI</name>